<dbReference type="GO" id="GO:0045087">
    <property type="term" value="P:innate immune response"/>
    <property type="evidence" value="ECO:0007669"/>
    <property type="project" value="UniProtKB-KW"/>
</dbReference>
<dbReference type="SMART" id="SM00589">
    <property type="entry name" value="PRY"/>
    <property type="match status" value="2"/>
</dbReference>
<evidence type="ECO:0000256" key="3">
    <source>
        <dbReference type="ARBA" id="ARBA00022723"/>
    </source>
</evidence>
<keyword evidence="3" id="KW-0479">Metal-binding</keyword>
<dbReference type="Proteomes" id="UP000281406">
    <property type="component" value="Unassembled WGS sequence"/>
</dbReference>
<dbReference type="CDD" id="cd16040">
    <property type="entry name" value="SPRY_PRY_SNTX"/>
    <property type="match status" value="2"/>
</dbReference>
<name>A0A3N0YUP7_ANAGA</name>
<feature type="domain" description="B30.2/SPRY" evidence="13">
    <location>
        <begin position="353"/>
        <end position="547"/>
    </location>
</feature>
<dbReference type="Gene3D" id="3.30.40.10">
    <property type="entry name" value="Zinc/RING finger domain, C3HC4 (zinc finger)"/>
    <property type="match status" value="3"/>
</dbReference>
<dbReference type="GO" id="GO:0005737">
    <property type="term" value="C:cytoplasm"/>
    <property type="evidence" value="ECO:0007669"/>
    <property type="project" value="UniProtKB-ARBA"/>
</dbReference>
<dbReference type="PANTHER" id="PTHR25465:SF5">
    <property type="entry name" value="E3 UBIQUITIN_ISG15 LIGASE TRIM25-RELATED"/>
    <property type="match status" value="1"/>
</dbReference>
<evidence type="ECO:0000256" key="2">
    <source>
        <dbReference type="ARBA" id="ARBA00022588"/>
    </source>
</evidence>
<feature type="domain" description="B box-type" evidence="12">
    <location>
        <begin position="660"/>
        <end position="700"/>
    </location>
</feature>
<accession>A0A3N0YUP7</accession>
<dbReference type="InterPro" id="IPR003877">
    <property type="entry name" value="SPRY_dom"/>
</dbReference>
<dbReference type="CDD" id="cd19769">
    <property type="entry name" value="Bbox2_TRIM16-like"/>
    <property type="match status" value="3"/>
</dbReference>
<dbReference type="PROSITE" id="PS50188">
    <property type="entry name" value="B302_SPRY"/>
    <property type="match status" value="2"/>
</dbReference>
<feature type="coiled-coil region" evidence="9">
    <location>
        <begin position="252"/>
        <end position="286"/>
    </location>
</feature>
<feature type="domain" description="B box-type" evidence="12">
    <location>
        <begin position="1195"/>
        <end position="1235"/>
    </location>
</feature>
<evidence type="ECO:0000256" key="4">
    <source>
        <dbReference type="ARBA" id="ARBA00022771"/>
    </source>
</evidence>
<keyword evidence="6" id="KW-0391">Immunity</keyword>
<dbReference type="GO" id="GO:0008093">
    <property type="term" value="F:cytoskeletal anchor activity"/>
    <property type="evidence" value="ECO:0007669"/>
    <property type="project" value="InterPro"/>
</dbReference>
<keyword evidence="5" id="KW-0862">Zinc</keyword>
<dbReference type="SUPFAM" id="SSF57850">
    <property type="entry name" value="RING/U-box"/>
    <property type="match status" value="3"/>
</dbReference>
<dbReference type="GO" id="GO:0008270">
    <property type="term" value="F:zinc ion binding"/>
    <property type="evidence" value="ECO:0007669"/>
    <property type="project" value="UniProtKB-KW"/>
</dbReference>
<dbReference type="InterPro" id="IPR043136">
    <property type="entry name" value="B30.2/SPRY_sf"/>
</dbReference>
<dbReference type="InterPro" id="IPR003879">
    <property type="entry name" value="Butyrophylin_SPRY"/>
</dbReference>
<dbReference type="Gene3D" id="3.30.160.60">
    <property type="entry name" value="Classic Zinc Finger"/>
    <property type="match status" value="3"/>
</dbReference>
<feature type="coiled-coil region" evidence="9">
    <location>
        <begin position="1308"/>
        <end position="1434"/>
    </location>
</feature>
<dbReference type="PRINTS" id="PR01407">
    <property type="entry name" value="BUTYPHLNCDUF"/>
</dbReference>
<dbReference type="OrthoDB" id="6105938at2759"/>
<sequence length="1472" mass="169029">MAESAVSQYVDQFSCSVCLDPLKEPVTIPCGHSYCMSCITDCWGQKEQGPPYRCPQCRESFSQRPLLKKNTLIAEMMETLQKMSLQTAAVECDVCTTEKNRAVKSCLQCLASFCQTHLQLHYESPAFMKHKLVEASRNIQENICLSHGKLLEIYCQDDHQCICCICVTDKHKKHNVVPVDSEWTSKKKELKEIKVSCQKLIQERERGQRELREAVKTFKCSALETMEDIEKVFTELICSLEKKRSEIKEQIRAQEKTEIDRAEELHKHLDQELTELRKRQAEIEKLLITDDQIQFLKSCQSVCVLPSFEDVPSFTQHSHLSFKDISISGFKEVLEDVCQQQTTRISQEVSNVHVAQTPEPKTPSTFWQYFCQLQLDPNTASKNLKLSEENRKASHSVEVQQYPDHPERFDGYIYILCREGLYSRCYWEVECSGDDWSVAVCYKGIGRKGNSADCRLGGNKRSWRFSLDGQDVYFTHDNEHVLIPAVPSSRIGVYLDHRAGTLSFYSVSDTMTLLHRATPSEMSESAVSQYVDQFSCSVCLDPLKEPVTIPCGHSYCMSCITDCWGQKEQGPPYRCPQCRESFSQRPLLKKNTLIAEMMETLQKTSLQTAAVECDVCTTEKNRAVRSCLQCLASFCQTHLQLHYESPAFMKHKLVEASRNIQENICLSHGRLLEIYCQDDSQCICNLCMINNHKKHNVVSVDSEWTSKKKQLKEIKEECQKLIQGRERGQQELREAVKLLKSSALETMEDIEKVFTELICSLEKKRSEIKEQIRAQEKTEIDRAEELHKHLDQELTELRKRQAEIEKLLNTEDQVIFLKSCQSVCVLPSFEDVPSFTQHTHLSFKDISISAFKDFLEDACQQQTTRISQEVSNVHVAQTPEPKTPNTFWKYFCQLQLDLNTANQNLILSEGNRKATHSVEVQQYPDHPERFDEYPYILCREGLYGRCYWEVECSGNIWAVAVCYKRIGRKGDSDDCRLGYNKESWRLSLAQQNIHFIHDKLQVRIPAVCSSRIGVYLDHRAGTLSFYSISDTMTLLHRVQTTFTEPLYPALGVTPSEMSESAVSQYEDQFSCSVCLDPLKEPVTIPCGHSYCMSCITDCWGQKEQGPPYRCPQCRESFSQRPLLKKNTLIAEMMETLQKTSLQTAAVECDVCTTEKNRAVKSCLQCLASFCQTHLQLHYESPAFMKHKLVEASRNIQENICLSHGRLLEIYCQDDHQCICCICVTDKHKKHNGVSVDSEWTGKKKELKEIKVACQKLIQERERGQRELREAVKSFKSSALETMEDIEKVFTELICSLEKKRSEIKEQLRAQEKTEIDRAEELHKHLDQELTELRKRQAEIEKLLITEDQIAEVALANLKSKYENEKAMVTKTMMKLDKELKGLKEDADTFSSLRAAFATRINEYETQLNNMASQLAAAEDEKKTLNSLLRLAIREKLALTQQLEDLEFVHKQSRRRSGTGPGGRGKGSSAMPR</sequence>
<dbReference type="InterPro" id="IPR058030">
    <property type="entry name" value="TRIM8/14/16/25/29/45/65_CC"/>
</dbReference>
<dbReference type="GO" id="GO:0070840">
    <property type="term" value="F:dynein complex binding"/>
    <property type="evidence" value="ECO:0007669"/>
    <property type="project" value="InterPro"/>
</dbReference>
<dbReference type="PROSITE" id="PS50119">
    <property type="entry name" value="ZF_BBOX"/>
    <property type="match status" value="3"/>
</dbReference>
<evidence type="ECO:0000256" key="8">
    <source>
        <dbReference type="PROSITE-ProRule" id="PRU00024"/>
    </source>
</evidence>
<protein>
    <submittedName>
        <fullName evidence="14">Tripartite motif-containing protein 16</fullName>
    </submittedName>
</protein>
<dbReference type="InterPro" id="IPR017907">
    <property type="entry name" value="Znf_RING_CS"/>
</dbReference>
<dbReference type="PROSITE" id="PS00518">
    <property type="entry name" value="ZF_RING_1"/>
    <property type="match status" value="3"/>
</dbReference>
<evidence type="ECO:0000259" key="13">
    <source>
        <dbReference type="PROSITE" id="PS50188"/>
    </source>
</evidence>
<dbReference type="Gene3D" id="4.10.830.40">
    <property type="match status" value="3"/>
</dbReference>
<keyword evidence="15" id="KW-1185">Reference proteome</keyword>
<feature type="domain" description="B30.2/SPRY" evidence="13">
    <location>
        <begin position="874"/>
        <end position="1069"/>
    </location>
</feature>
<evidence type="ECO:0000256" key="10">
    <source>
        <dbReference type="SAM" id="MobiDB-lite"/>
    </source>
</evidence>
<dbReference type="PROSITE" id="PS50089">
    <property type="entry name" value="ZF_RING_2"/>
    <property type="match status" value="3"/>
</dbReference>
<reference evidence="14 15" key="1">
    <citation type="submission" date="2018-10" db="EMBL/GenBank/DDBJ databases">
        <title>Genome assembly for a Yunnan-Guizhou Plateau 3E fish, Anabarilius grahami (Regan), and its evolutionary and genetic applications.</title>
        <authorList>
            <person name="Jiang W."/>
        </authorList>
    </citation>
    <scope>NUCLEOTIDE SEQUENCE [LARGE SCALE GENOMIC DNA]</scope>
    <source>
        <strain evidence="14">AG-KIZ</strain>
        <tissue evidence="14">Muscle</tissue>
    </source>
</reference>
<dbReference type="Pfam" id="PF13765">
    <property type="entry name" value="PRY"/>
    <property type="match status" value="2"/>
</dbReference>
<feature type="domain" description="RING-type" evidence="11">
    <location>
        <begin position="536"/>
        <end position="579"/>
    </location>
</feature>
<evidence type="ECO:0000313" key="15">
    <source>
        <dbReference type="Proteomes" id="UP000281406"/>
    </source>
</evidence>
<dbReference type="Gene3D" id="2.60.120.920">
    <property type="match status" value="2"/>
</dbReference>
<dbReference type="Gene3D" id="6.10.250.2470">
    <property type="match status" value="1"/>
</dbReference>
<dbReference type="EMBL" id="RJVU01024579">
    <property type="protein sequence ID" value="ROL49912.1"/>
    <property type="molecule type" value="Genomic_DNA"/>
</dbReference>
<gene>
    <name evidence="14" type="ORF">DPX16_6320</name>
</gene>
<keyword evidence="2" id="KW-0399">Innate immunity</keyword>
<dbReference type="InterPro" id="IPR018477">
    <property type="entry name" value="BICD"/>
</dbReference>
<dbReference type="Pfam" id="PF09730">
    <property type="entry name" value="BicD"/>
    <property type="match status" value="1"/>
</dbReference>
<keyword evidence="4 8" id="KW-0863">Zinc-finger</keyword>
<evidence type="ECO:0000259" key="12">
    <source>
        <dbReference type="PROSITE" id="PS50119"/>
    </source>
</evidence>
<dbReference type="Pfam" id="PF00622">
    <property type="entry name" value="SPRY"/>
    <property type="match status" value="2"/>
</dbReference>
<dbReference type="SUPFAM" id="SSF49899">
    <property type="entry name" value="Concanavalin A-like lectins/glucanases"/>
    <property type="match status" value="2"/>
</dbReference>
<evidence type="ECO:0000256" key="1">
    <source>
        <dbReference type="ARBA" id="ARBA00010061"/>
    </source>
</evidence>
<dbReference type="Pfam" id="PF00643">
    <property type="entry name" value="zf-B_box"/>
    <property type="match status" value="3"/>
</dbReference>
<feature type="domain" description="B box-type" evidence="12">
    <location>
        <begin position="139"/>
        <end position="179"/>
    </location>
</feature>
<evidence type="ECO:0000256" key="7">
    <source>
        <dbReference type="ARBA" id="ARBA00023054"/>
    </source>
</evidence>
<dbReference type="SMART" id="SM00336">
    <property type="entry name" value="BBOX"/>
    <property type="match status" value="3"/>
</dbReference>
<dbReference type="InterPro" id="IPR013320">
    <property type="entry name" value="ConA-like_dom_sf"/>
</dbReference>
<dbReference type="InterPro" id="IPR000315">
    <property type="entry name" value="Znf_B-box"/>
</dbReference>
<proteinExistence type="inferred from homology"/>
<dbReference type="InterPro" id="IPR051051">
    <property type="entry name" value="E3_ubiq-ligase_TRIM/RNF"/>
</dbReference>
<evidence type="ECO:0000256" key="6">
    <source>
        <dbReference type="ARBA" id="ARBA00022859"/>
    </source>
</evidence>
<keyword evidence="7 9" id="KW-0175">Coiled coil</keyword>
<evidence type="ECO:0000256" key="5">
    <source>
        <dbReference type="ARBA" id="ARBA00022833"/>
    </source>
</evidence>
<dbReference type="PANTHER" id="PTHR25465">
    <property type="entry name" value="B-BOX DOMAIN CONTAINING"/>
    <property type="match status" value="1"/>
</dbReference>
<dbReference type="InterPro" id="IPR013083">
    <property type="entry name" value="Znf_RING/FYVE/PHD"/>
</dbReference>
<dbReference type="Pfam" id="PF15227">
    <property type="entry name" value="zf-C3HC4_4"/>
    <property type="match status" value="3"/>
</dbReference>
<dbReference type="SUPFAM" id="SSF57845">
    <property type="entry name" value="B-box zinc-binding domain"/>
    <property type="match status" value="3"/>
</dbReference>
<feature type="coiled-coil region" evidence="9">
    <location>
        <begin position="190"/>
        <end position="217"/>
    </location>
</feature>
<dbReference type="InterPro" id="IPR001870">
    <property type="entry name" value="B30.2/SPRY"/>
</dbReference>
<evidence type="ECO:0000256" key="9">
    <source>
        <dbReference type="SAM" id="Coils"/>
    </source>
</evidence>
<comment type="similarity">
    <text evidence="1">Belongs to the BicD family.</text>
</comment>
<feature type="domain" description="RING-type" evidence="11">
    <location>
        <begin position="1071"/>
        <end position="1114"/>
    </location>
</feature>
<dbReference type="SMART" id="SM00449">
    <property type="entry name" value="SPRY"/>
    <property type="match status" value="2"/>
</dbReference>
<dbReference type="InterPro" id="IPR001841">
    <property type="entry name" value="Znf_RING"/>
</dbReference>
<dbReference type="Pfam" id="PF25600">
    <property type="entry name" value="TRIM_CC"/>
    <property type="match status" value="2"/>
</dbReference>
<dbReference type="InterPro" id="IPR006574">
    <property type="entry name" value="PRY"/>
</dbReference>
<organism evidence="14 15">
    <name type="scientific">Anabarilius grahami</name>
    <name type="common">Kanglang fish</name>
    <name type="synonym">Barilius grahami</name>
    <dbReference type="NCBI Taxonomy" id="495550"/>
    <lineage>
        <taxon>Eukaryota</taxon>
        <taxon>Metazoa</taxon>
        <taxon>Chordata</taxon>
        <taxon>Craniata</taxon>
        <taxon>Vertebrata</taxon>
        <taxon>Euteleostomi</taxon>
        <taxon>Actinopterygii</taxon>
        <taxon>Neopterygii</taxon>
        <taxon>Teleostei</taxon>
        <taxon>Ostariophysi</taxon>
        <taxon>Cypriniformes</taxon>
        <taxon>Xenocyprididae</taxon>
        <taxon>Xenocypridinae</taxon>
        <taxon>Xenocypridinae incertae sedis</taxon>
        <taxon>Anabarilius</taxon>
    </lineage>
</organism>
<evidence type="ECO:0000259" key="11">
    <source>
        <dbReference type="PROSITE" id="PS50089"/>
    </source>
</evidence>
<evidence type="ECO:0000313" key="14">
    <source>
        <dbReference type="EMBL" id="ROL49912.1"/>
    </source>
</evidence>
<feature type="coiled-coil region" evidence="9">
    <location>
        <begin position="773"/>
        <end position="810"/>
    </location>
</feature>
<feature type="region of interest" description="Disordered" evidence="10">
    <location>
        <begin position="1449"/>
        <end position="1472"/>
    </location>
</feature>
<feature type="domain" description="RING-type" evidence="11">
    <location>
        <begin position="15"/>
        <end position="58"/>
    </location>
</feature>
<dbReference type="SMART" id="SM00184">
    <property type="entry name" value="RING"/>
    <property type="match status" value="3"/>
</dbReference>
<feature type="coiled-coil region" evidence="9">
    <location>
        <begin position="1246"/>
        <end position="1273"/>
    </location>
</feature>
<comment type="caution">
    <text evidence="14">The sequence shown here is derived from an EMBL/GenBank/DDBJ whole genome shotgun (WGS) entry which is preliminary data.</text>
</comment>